<name>A0ABP7X1K0_9SPHI</name>
<organism evidence="2 3">
    <name type="scientific">Mucilaginibacter panaciglaebae</name>
    <dbReference type="NCBI Taxonomy" id="502331"/>
    <lineage>
        <taxon>Bacteria</taxon>
        <taxon>Pseudomonadati</taxon>
        <taxon>Bacteroidota</taxon>
        <taxon>Sphingobacteriia</taxon>
        <taxon>Sphingobacteriales</taxon>
        <taxon>Sphingobacteriaceae</taxon>
        <taxon>Mucilaginibacter</taxon>
    </lineage>
</organism>
<accession>A0ABP7X1K0</accession>
<dbReference type="InterPro" id="IPR007607">
    <property type="entry name" value="BacA/B"/>
</dbReference>
<evidence type="ECO:0008006" key="4">
    <source>
        <dbReference type="Google" id="ProtNLM"/>
    </source>
</evidence>
<comment type="similarity">
    <text evidence="1">Belongs to the bactofilin family.</text>
</comment>
<dbReference type="PANTHER" id="PTHR35024">
    <property type="entry name" value="HYPOTHETICAL CYTOSOLIC PROTEIN"/>
    <property type="match status" value="1"/>
</dbReference>
<proteinExistence type="inferred from homology"/>
<dbReference type="Proteomes" id="UP001500841">
    <property type="component" value="Unassembled WGS sequence"/>
</dbReference>
<evidence type="ECO:0000256" key="1">
    <source>
        <dbReference type="ARBA" id="ARBA00044755"/>
    </source>
</evidence>
<gene>
    <name evidence="2" type="ORF">GCM10022392_28710</name>
</gene>
<evidence type="ECO:0000313" key="2">
    <source>
        <dbReference type="EMBL" id="GAA4101995.1"/>
    </source>
</evidence>
<protein>
    <recommendedName>
        <fullName evidence="4">Cytoskeletal protein CcmA (Bactofilin family)</fullName>
    </recommendedName>
</protein>
<dbReference type="EMBL" id="BAABCV010000010">
    <property type="protein sequence ID" value="GAA4101995.1"/>
    <property type="molecule type" value="Genomic_DNA"/>
</dbReference>
<reference evidence="3" key="1">
    <citation type="journal article" date="2019" name="Int. J. Syst. Evol. Microbiol.">
        <title>The Global Catalogue of Microorganisms (GCM) 10K type strain sequencing project: providing services to taxonomists for standard genome sequencing and annotation.</title>
        <authorList>
            <consortium name="The Broad Institute Genomics Platform"/>
            <consortium name="The Broad Institute Genome Sequencing Center for Infectious Disease"/>
            <person name="Wu L."/>
            <person name="Ma J."/>
        </authorList>
    </citation>
    <scope>NUCLEOTIDE SEQUENCE [LARGE SCALE GENOMIC DNA]</scope>
    <source>
        <strain evidence="3">JCM 17085</strain>
    </source>
</reference>
<dbReference type="Pfam" id="PF04519">
    <property type="entry name" value="Bactofilin"/>
    <property type="match status" value="1"/>
</dbReference>
<sequence>MGVFSKKDKVALDLQAISTLISEGSVVAGNLTAPNVARVDGQVNGDVEIGEGLILGEQGVITGNINTKEMVVYGTVQGNIAVESLEIKGTGKITGDISATTLLVEAGGIYNGHLTMQAAGVKQIKQLA</sequence>
<evidence type="ECO:0000313" key="3">
    <source>
        <dbReference type="Proteomes" id="UP001500841"/>
    </source>
</evidence>
<dbReference type="RefSeq" id="WP_345105938.1">
    <property type="nucleotide sequence ID" value="NZ_BAABCV010000010.1"/>
</dbReference>
<keyword evidence="3" id="KW-1185">Reference proteome</keyword>
<comment type="caution">
    <text evidence="2">The sequence shown here is derived from an EMBL/GenBank/DDBJ whole genome shotgun (WGS) entry which is preliminary data.</text>
</comment>
<dbReference type="PANTHER" id="PTHR35024:SF4">
    <property type="entry name" value="POLYMER-FORMING CYTOSKELETAL PROTEIN"/>
    <property type="match status" value="1"/>
</dbReference>